<proteinExistence type="predicted"/>
<dbReference type="AlphaFoldDB" id="A0AAV0G2E2"/>
<dbReference type="EMBL" id="CAMAPF010001036">
    <property type="protein sequence ID" value="CAH9142072.1"/>
    <property type="molecule type" value="Genomic_DNA"/>
</dbReference>
<organism evidence="1 2">
    <name type="scientific">Cuscuta epithymum</name>
    <dbReference type="NCBI Taxonomy" id="186058"/>
    <lineage>
        <taxon>Eukaryota</taxon>
        <taxon>Viridiplantae</taxon>
        <taxon>Streptophyta</taxon>
        <taxon>Embryophyta</taxon>
        <taxon>Tracheophyta</taxon>
        <taxon>Spermatophyta</taxon>
        <taxon>Magnoliopsida</taxon>
        <taxon>eudicotyledons</taxon>
        <taxon>Gunneridae</taxon>
        <taxon>Pentapetalae</taxon>
        <taxon>asterids</taxon>
        <taxon>lamiids</taxon>
        <taxon>Solanales</taxon>
        <taxon>Convolvulaceae</taxon>
        <taxon>Cuscuteae</taxon>
        <taxon>Cuscuta</taxon>
        <taxon>Cuscuta subgen. Cuscuta</taxon>
    </lineage>
</organism>
<evidence type="ECO:0000313" key="2">
    <source>
        <dbReference type="Proteomes" id="UP001152523"/>
    </source>
</evidence>
<sequence length="108" mass="12420">MSSLLRSISLSIPQIHAYKALRSSQNLLFEKAEMSNKDRIFPRKAIFVMISRLYMHEFEELEMELIPEGSTLSLINLKFGCIHGTMDSLSNSNPTLISSCWEQLLRQN</sequence>
<dbReference type="Proteomes" id="UP001152523">
    <property type="component" value="Unassembled WGS sequence"/>
</dbReference>
<gene>
    <name evidence="1" type="ORF">CEPIT_LOCUS39622</name>
</gene>
<evidence type="ECO:0000313" key="1">
    <source>
        <dbReference type="EMBL" id="CAH9142072.1"/>
    </source>
</evidence>
<protein>
    <submittedName>
        <fullName evidence="1">Uncharacterized protein</fullName>
    </submittedName>
</protein>
<keyword evidence="2" id="KW-1185">Reference proteome</keyword>
<comment type="caution">
    <text evidence="1">The sequence shown here is derived from an EMBL/GenBank/DDBJ whole genome shotgun (WGS) entry which is preliminary data.</text>
</comment>
<accession>A0AAV0G2E2</accession>
<name>A0AAV0G2E2_9ASTE</name>
<reference evidence="1" key="1">
    <citation type="submission" date="2022-07" db="EMBL/GenBank/DDBJ databases">
        <authorList>
            <person name="Macas J."/>
            <person name="Novak P."/>
            <person name="Neumann P."/>
        </authorList>
    </citation>
    <scope>NUCLEOTIDE SEQUENCE</scope>
</reference>